<protein>
    <submittedName>
        <fullName evidence="2">Glycosyltransferase</fullName>
    </submittedName>
</protein>
<dbReference type="InterPro" id="IPR001173">
    <property type="entry name" value="Glyco_trans_2-like"/>
</dbReference>
<dbReference type="CDD" id="cd00761">
    <property type="entry name" value="Glyco_tranf_GTA_type"/>
    <property type="match status" value="1"/>
</dbReference>
<sequence>MTEPFITDVAVAVPRLAVIITCWNYAEYVSLAIRSVLDQRCNDCELIVVDDGSTDTSWSVIQKHDVRAYRIENSGQRAACLYGLSKTRAPFVLFLDADDELQPGSLAIILEKLDDRVAKLQFPLVRIDRNGAVIGQPVPKLAAFRDRHVLASRVLKTGTYASPPTSGNVFRRDACRFLNEADYDNAVDGVILFVVPFLGDVVSLSEALGRYRVHDRNDSGLGRPLDAKLLRRELTRFMARMDHLRRILEPMAQAENLARAEDTHFYLERSFYLAVAEGRSVPIGNLVRLLLRVWENDGSIKTRAALVAFLVLTAILPVRRAQQGLSYRLNTNQRSMTGLIRSLL</sequence>
<name>W6RQS1_9HYPH</name>
<reference evidence="2" key="1">
    <citation type="submission" date="2013-11" db="EMBL/GenBank/DDBJ databases">
        <title>Draft genome sequence of the broad-host-range Rhizobium sp. LPU83 strain, a member of the low-genetic diversity Oregon-like Rhizobium sp. group.</title>
        <authorList>
            <person name="Wibberg D."/>
            <person name="Puehler A."/>
            <person name="Schlueter A."/>
        </authorList>
    </citation>
    <scope>NUCLEOTIDE SEQUENCE [LARGE SCALE GENOMIC DNA]</scope>
    <source>
        <strain evidence="2">LPU83</strain>
        <plasmid evidence="2">pLPU83d</plasmid>
    </source>
</reference>
<feature type="domain" description="Glycosyltransferase 2-like" evidence="1">
    <location>
        <begin position="18"/>
        <end position="121"/>
    </location>
</feature>
<gene>
    <name evidence="2" type="primary">pssF</name>
    <name evidence="2" type="ORF">LPU83_pLPU83d_1120</name>
</gene>
<dbReference type="KEGG" id="rhl:LPU83_pLPU83d_1120"/>
<evidence type="ECO:0000313" key="2">
    <source>
        <dbReference type="EMBL" id="CDM62490.1"/>
    </source>
</evidence>
<dbReference type="PATRIC" id="fig|348824.6.peg.6822"/>
<geneLocation type="plasmid" evidence="2 3">
    <name>pLPU83d</name>
</geneLocation>
<organism evidence="2 3">
    <name type="scientific">Rhizobium favelukesii</name>
    <dbReference type="NCBI Taxonomy" id="348824"/>
    <lineage>
        <taxon>Bacteria</taxon>
        <taxon>Pseudomonadati</taxon>
        <taxon>Pseudomonadota</taxon>
        <taxon>Alphaproteobacteria</taxon>
        <taxon>Hyphomicrobiales</taxon>
        <taxon>Rhizobiaceae</taxon>
        <taxon>Rhizobium/Agrobacterium group</taxon>
        <taxon>Rhizobium</taxon>
    </lineage>
</organism>
<dbReference type="GO" id="GO:0016758">
    <property type="term" value="F:hexosyltransferase activity"/>
    <property type="evidence" value="ECO:0007669"/>
    <property type="project" value="UniProtKB-ARBA"/>
</dbReference>
<dbReference type="RefSeq" id="WP_051166661.1">
    <property type="nucleotide sequence ID" value="NZ_ATTO01000018.1"/>
</dbReference>
<accession>W6RQS1</accession>
<dbReference type="Proteomes" id="UP000019443">
    <property type="component" value="Plasmid pLPU83d"/>
</dbReference>
<keyword evidence="2" id="KW-0614">Plasmid</keyword>
<dbReference type="HOGENOM" id="CLU_025996_0_7_5"/>
<dbReference type="PANTHER" id="PTHR22916">
    <property type="entry name" value="GLYCOSYLTRANSFERASE"/>
    <property type="match status" value="1"/>
</dbReference>
<evidence type="ECO:0000313" key="3">
    <source>
        <dbReference type="Proteomes" id="UP000019443"/>
    </source>
</evidence>
<dbReference type="InterPro" id="IPR029044">
    <property type="entry name" value="Nucleotide-diphossugar_trans"/>
</dbReference>
<dbReference type="Pfam" id="PF00535">
    <property type="entry name" value="Glycos_transf_2"/>
    <property type="match status" value="1"/>
</dbReference>
<keyword evidence="3" id="KW-1185">Reference proteome</keyword>
<dbReference type="Gene3D" id="3.90.550.10">
    <property type="entry name" value="Spore Coat Polysaccharide Biosynthesis Protein SpsA, Chain A"/>
    <property type="match status" value="1"/>
</dbReference>
<dbReference type="PANTHER" id="PTHR22916:SF3">
    <property type="entry name" value="UDP-GLCNAC:BETAGAL BETA-1,3-N-ACETYLGLUCOSAMINYLTRANSFERASE-LIKE PROTEIN 1"/>
    <property type="match status" value="1"/>
</dbReference>
<dbReference type="AlphaFoldDB" id="W6RQS1"/>
<evidence type="ECO:0000259" key="1">
    <source>
        <dbReference type="Pfam" id="PF00535"/>
    </source>
</evidence>
<dbReference type="SUPFAM" id="SSF53448">
    <property type="entry name" value="Nucleotide-diphospho-sugar transferases"/>
    <property type="match status" value="1"/>
</dbReference>
<dbReference type="EMBL" id="HG916855">
    <property type="protein sequence ID" value="CDM62490.1"/>
    <property type="molecule type" value="Genomic_DNA"/>
</dbReference>
<proteinExistence type="predicted"/>